<dbReference type="GO" id="GO:0003755">
    <property type="term" value="F:peptidyl-prolyl cis-trans isomerase activity"/>
    <property type="evidence" value="ECO:0007669"/>
    <property type="project" value="UniProtKB-KW"/>
</dbReference>
<dbReference type="Proteomes" id="UP000192907">
    <property type="component" value="Unassembled WGS sequence"/>
</dbReference>
<dbReference type="STRING" id="1513793.SAMN06296036_101220"/>
<evidence type="ECO:0000259" key="3">
    <source>
        <dbReference type="PROSITE" id="PS50198"/>
    </source>
</evidence>
<proteinExistence type="predicted"/>
<dbReference type="SUPFAM" id="SSF54534">
    <property type="entry name" value="FKBP-like"/>
    <property type="match status" value="1"/>
</dbReference>
<dbReference type="PROSITE" id="PS50198">
    <property type="entry name" value="PPIC_PPIASE_2"/>
    <property type="match status" value="1"/>
</dbReference>
<name>A0A1Y6B7Z5_9BACT</name>
<dbReference type="SUPFAM" id="SSF109998">
    <property type="entry name" value="Triger factor/SurA peptide-binding domain-like"/>
    <property type="match status" value="1"/>
</dbReference>
<dbReference type="EMBL" id="FWZT01000001">
    <property type="protein sequence ID" value="SME89022.1"/>
    <property type="molecule type" value="Genomic_DNA"/>
</dbReference>
<dbReference type="InterPro" id="IPR000297">
    <property type="entry name" value="PPIase_PpiC"/>
</dbReference>
<dbReference type="Pfam" id="PF13624">
    <property type="entry name" value="SurA_N_3"/>
    <property type="match status" value="1"/>
</dbReference>
<accession>A0A1Y6B7Z5</accession>
<dbReference type="Gene3D" id="1.10.4030.10">
    <property type="entry name" value="Porin chaperone SurA, peptide-binding domain"/>
    <property type="match status" value="1"/>
</dbReference>
<dbReference type="InterPro" id="IPR050280">
    <property type="entry name" value="OMP_Chaperone_SurA"/>
</dbReference>
<dbReference type="InterPro" id="IPR027304">
    <property type="entry name" value="Trigger_fact/SurA_dom_sf"/>
</dbReference>
<evidence type="ECO:0000313" key="4">
    <source>
        <dbReference type="EMBL" id="SME89022.1"/>
    </source>
</evidence>
<keyword evidence="5" id="KW-1185">Reference proteome</keyword>
<evidence type="ECO:0000256" key="1">
    <source>
        <dbReference type="ARBA" id="ARBA00022729"/>
    </source>
</evidence>
<keyword evidence="1" id="KW-0732">Signal</keyword>
<protein>
    <submittedName>
        <fullName evidence="4">Periplasmic chaperone for outer membrane proteins SurA</fullName>
    </submittedName>
</protein>
<feature type="domain" description="PpiC" evidence="3">
    <location>
        <begin position="180"/>
        <end position="282"/>
    </location>
</feature>
<gene>
    <name evidence="4" type="ORF">SAMN06296036_101220</name>
</gene>
<dbReference type="Pfam" id="PF00639">
    <property type="entry name" value="Rotamase"/>
    <property type="match status" value="1"/>
</dbReference>
<dbReference type="OrthoDB" id="5290967at2"/>
<dbReference type="PANTHER" id="PTHR47637:SF1">
    <property type="entry name" value="CHAPERONE SURA"/>
    <property type="match status" value="1"/>
</dbReference>
<dbReference type="AlphaFoldDB" id="A0A1Y6B7Z5"/>
<evidence type="ECO:0000313" key="5">
    <source>
        <dbReference type="Proteomes" id="UP000192907"/>
    </source>
</evidence>
<keyword evidence="2" id="KW-0697">Rotamase</keyword>
<evidence type="ECO:0000256" key="2">
    <source>
        <dbReference type="PROSITE-ProRule" id="PRU00278"/>
    </source>
</evidence>
<reference evidence="5" key="1">
    <citation type="submission" date="2017-04" db="EMBL/GenBank/DDBJ databases">
        <authorList>
            <person name="Varghese N."/>
            <person name="Submissions S."/>
        </authorList>
    </citation>
    <scope>NUCLEOTIDE SEQUENCE [LARGE SCALE GENOMIC DNA]</scope>
    <source>
        <strain evidence="5">RKEM611</strain>
    </source>
</reference>
<sequence length="328" mass="37748">MGRIGTQCGSRRIAQAIVILSYFFFQSVAFGEELIDRVVAEVNGEPITYSEVQEKVRKKVLVEVSPYPATKDDDEFTIALQDSINLKLILQKAEELDLEISDEELEIEIDKFIKRRNLTRDSLRQALAQEGMTYEQYRRDWRKQMLISQFQGREILPSVKITDKDVEIYYLQQTGASGESIKLTLRQLFIRIPSSGPDSVKKGKEEIVDRVYSELKDGLDFSKAVRVYSDSESGRENGGKMPPVLLKDLAPVFRQAIEGLDEKQFTAPVKVGPGAYFFYLEKKEFAGNDEFRKVKGQLGQRLRQEQIGDQTMKWIENQRRRSEIKIID</sequence>
<dbReference type="InterPro" id="IPR046357">
    <property type="entry name" value="PPIase_dom_sf"/>
</dbReference>
<organism evidence="4 5">
    <name type="scientific">Pseudobacteriovorax antillogorgiicola</name>
    <dbReference type="NCBI Taxonomy" id="1513793"/>
    <lineage>
        <taxon>Bacteria</taxon>
        <taxon>Pseudomonadati</taxon>
        <taxon>Bdellovibrionota</taxon>
        <taxon>Oligoflexia</taxon>
        <taxon>Oligoflexales</taxon>
        <taxon>Pseudobacteriovoracaceae</taxon>
        <taxon>Pseudobacteriovorax</taxon>
    </lineage>
</organism>
<dbReference type="Gene3D" id="3.10.50.40">
    <property type="match status" value="1"/>
</dbReference>
<dbReference type="PANTHER" id="PTHR47637">
    <property type="entry name" value="CHAPERONE SURA"/>
    <property type="match status" value="1"/>
</dbReference>
<keyword evidence="2" id="KW-0413">Isomerase</keyword>